<dbReference type="PANTHER" id="PTHR44591:SF3">
    <property type="entry name" value="RESPONSE REGULATORY DOMAIN-CONTAINING PROTEIN"/>
    <property type="match status" value="1"/>
</dbReference>
<dbReference type="Gene3D" id="3.40.50.2300">
    <property type="match status" value="1"/>
</dbReference>
<feature type="modified residue" description="4-aspartylphosphate" evidence="2">
    <location>
        <position position="58"/>
    </location>
</feature>
<keyword evidence="1 2" id="KW-0597">Phosphoprotein</keyword>
<dbReference type="Pfam" id="PF00072">
    <property type="entry name" value="Response_reg"/>
    <property type="match status" value="1"/>
</dbReference>
<evidence type="ECO:0000313" key="5">
    <source>
        <dbReference type="Proteomes" id="UP000199356"/>
    </source>
</evidence>
<organism evidence="4 5">
    <name type="scientific">Tranquillimonas alkanivorans</name>
    <dbReference type="NCBI Taxonomy" id="441119"/>
    <lineage>
        <taxon>Bacteria</taxon>
        <taxon>Pseudomonadati</taxon>
        <taxon>Pseudomonadota</taxon>
        <taxon>Alphaproteobacteria</taxon>
        <taxon>Rhodobacterales</taxon>
        <taxon>Roseobacteraceae</taxon>
        <taxon>Tranquillimonas</taxon>
    </lineage>
</organism>
<gene>
    <name evidence="4" type="ORF">SAMN04488047_110131</name>
</gene>
<evidence type="ECO:0000313" key="4">
    <source>
        <dbReference type="EMBL" id="SFP67798.1"/>
    </source>
</evidence>
<sequence>MSLKDSLRLMVVDDMSTSRGLITQALDWIGIRHYETCNEGATALRTLAANPVHLVISDYNMPGMDGLALLEGLRSNKSTQRIGFILVSGRMDAAMVQKGKKLAMNNYIEKPFTPETMKACIERVTGPL</sequence>
<name>A0A1I5SAI4_9RHOB</name>
<dbReference type="PROSITE" id="PS50110">
    <property type="entry name" value="RESPONSE_REGULATORY"/>
    <property type="match status" value="1"/>
</dbReference>
<accession>A0A1I5SAI4</accession>
<evidence type="ECO:0000256" key="1">
    <source>
        <dbReference type="ARBA" id="ARBA00022553"/>
    </source>
</evidence>
<protein>
    <submittedName>
        <fullName evidence="4">Two-component system, chemotaxis family, response regulator CheY</fullName>
    </submittedName>
</protein>
<evidence type="ECO:0000256" key="2">
    <source>
        <dbReference type="PROSITE-ProRule" id="PRU00169"/>
    </source>
</evidence>
<dbReference type="SMART" id="SM00448">
    <property type="entry name" value="REC"/>
    <property type="match status" value="1"/>
</dbReference>
<feature type="domain" description="Response regulatory" evidence="3">
    <location>
        <begin position="8"/>
        <end position="125"/>
    </location>
</feature>
<dbReference type="EMBL" id="FOXA01000010">
    <property type="protein sequence ID" value="SFP67798.1"/>
    <property type="molecule type" value="Genomic_DNA"/>
</dbReference>
<dbReference type="InterPro" id="IPR050595">
    <property type="entry name" value="Bact_response_regulator"/>
</dbReference>
<dbReference type="RefSeq" id="WP_093422804.1">
    <property type="nucleotide sequence ID" value="NZ_FOXA01000010.1"/>
</dbReference>
<dbReference type="AlphaFoldDB" id="A0A1I5SAI4"/>
<evidence type="ECO:0000259" key="3">
    <source>
        <dbReference type="PROSITE" id="PS50110"/>
    </source>
</evidence>
<dbReference type="InterPro" id="IPR001789">
    <property type="entry name" value="Sig_transdc_resp-reg_receiver"/>
</dbReference>
<proteinExistence type="predicted"/>
<dbReference type="PANTHER" id="PTHR44591">
    <property type="entry name" value="STRESS RESPONSE REGULATOR PROTEIN 1"/>
    <property type="match status" value="1"/>
</dbReference>
<dbReference type="SUPFAM" id="SSF52172">
    <property type="entry name" value="CheY-like"/>
    <property type="match status" value="1"/>
</dbReference>
<dbReference type="Proteomes" id="UP000199356">
    <property type="component" value="Unassembled WGS sequence"/>
</dbReference>
<dbReference type="GO" id="GO:0000160">
    <property type="term" value="P:phosphorelay signal transduction system"/>
    <property type="evidence" value="ECO:0007669"/>
    <property type="project" value="InterPro"/>
</dbReference>
<dbReference type="OrthoDB" id="9800897at2"/>
<dbReference type="STRING" id="441119.SAMN04488047_110131"/>
<reference evidence="4 5" key="1">
    <citation type="submission" date="2016-10" db="EMBL/GenBank/DDBJ databases">
        <authorList>
            <person name="de Groot N.N."/>
        </authorList>
    </citation>
    <scope>NUCLEOTIDE SEQUENCE [LARGE SCALE GENOMIC DNA]</scope>
    <source>
        <strain evidence="4 5">DSM 19547</strain>
    </source>
</reference>
<keyword evidence="5" id="KW-1185">Reference proteome</keyword>
<dbReference type="InterPro" id="IPR011006">
    <property type="entry name" value="CheY-like_superfamily"/>
</dbReference>